<organism evidence="2 3">
    <name type="scientific">Nannocystis bainbridge</name>
    <dbReference type="NCBI Taxonomy" id="2995303"/>
    <lineage>
        <taxon>Bacteria</taxon>
        <taxon>Pseudomonadati</taxon>
        <taxon>Myxococcota</taxon>
        <taxon>Polyangia</taxon>
        <taxon>Nannocystales</taxon>
        <taxon>Nannocystaceae</taxon>
        <taxon>Nannocystis</taxon>
    </lineage>
</organism>
<evidence type="ECO:0000313" key="2">
    <source>
        <dbReference type="EMBL" id="MDC0716751.1"/>
    </source>
</evidence>
<protein>
    <submittedName>
        <fullName evidence="2">Uncharacterized protein</fullName>
    </submittedName>
</protein>
<proteinExistence type="predicted"/>
<sequence length="94" mass="9916">MRLTQMWSLMAVVLAFGGVGLASQTAKAICCNAPLCQREEPPSVCNNCVECPGVEAEQMSAVREMVYDEVEGVCYETGDVEAVPCEGAEAGPAN</sequence>
<feature type="chain" id="PRO_5045997178" evidence="1">
    <location>
        <begin position="29"/>
        <end position="94"/>
    </location>
</feature>
<gene>
    <name evidence="2" type="ORF">POL25_07600</name>
</gene>
<dbReference type="Proteomes" id="UP001221686">
    <property type="component" value="Unassembled WGS sequence"/>
</dbReference>
<dbReference type="EMBL" id="JAQNDL010000001">
    <property type="protein sequence ID" value="MDC0716751.1"/>
    <property type="molecule type" value="Genomic_DNA"/>
</dbReference>
<feature type="signal peptide" evidence="1">
    <location>
        <begin position="1"/>
        <end position="28"/>
    </location>
</feature>
<accession>A0ABT5DT93</accession>
<reference evidence="2 3" key="1">
    <citation type="submission" date="2022-11" db="EMBL/GenBank/DDBJ databases">
        <title>Minimal conservation of predation-associated metabolite biosynthetic gene clusters underscores biosynthetic potential of Myxococcota including descriptions for ten novel species: Archangium lansinium sp. nov., Myxococcus landrumus sp. nov., Nannocystis bai.</title>
        <authorList>
            <person name="Ahearne A."/>
            <person name="Stevens C."/>
            <person name="Dowd S."/>
        </authorList>
    </citation>
    <scope>NUCLEOTIDE SEQUENCE [LARGE SCALE GENOMIC DNA]</scope>
    <source>
        <strain evidence="2 3">BB15-2</strain>
    </source>
</reference>
<evidence type="ECO:0000313" key="3">
    <source>
        <dbReference type="Proteomes" id="UP001221686"/>
    </source>
</evidence>
<name>A0ABT5DT93_9BACT</name>
<keyword evidence="1" id="KW-0732">Signal</keyword>
<comment type="caution">
    <text evidence="2">The sequence shown here is derived from an EMBL/GenBank/DDBJ whole genome shotgun (WGS) entry which is preliminary data.</text>
</comment>
<evidence type="ECO:0000256" key="1">
    <source>
        <dbReference type="SAM" id="SignalP"/>
    </source>
</evidence>
<dbReference type="RefSeq" id="WP_272085242.1">
    <property type="nucleotide sequence ID" value="NZ_JAQNDL010000001.1"/>
</dbReference>
<keyword evidence="3" id="KW-1185">Reference proteome</keyword>